<feature type="chain" id="PRO_5038493281" description="Cadherin domain-containing protein" evidence="6">
    <location>
        <begin position="20"/>
        <end position="259"/>
    </location>
</feature>
<keyword evidence="3 5" id="KW-0106">Calcium</keyword>
<dbReference type="GO" id="GO:0008013">
    <property type="term" value="F:beta-catenin binding"/>
    <property type="evidence" value="ECO:0007669"/>
    <property type="project" value="TreeGrafter"/>
</dbReference>
<dbReference type="Proteomes" id="UP000828390">
    <property type="component" value="Unassembled WGS sequence"/>
</dbReference>
<feature type="signal peptide" evidence="6">
    <location>
        <begin position="1"/>
        <end position="19"/>
    </location>
</feature>
<dbReference type="GO" id="GO:0016342">
    <property type="term" value="C:catenin complex"/>
    <property type="evidence" value="ECO:0007669"/>
    <property type="project" value="TreeGrafter"/>
</dbReference>
<comment type="caution">
    <text evidence="8">The sequence shown here is derived from an EMBL/GenBank/DDBJ whole genome shotgun (WGS) entry which is preliminary data.</text>
</comment>
<dbReference type="Gene3D" id="2.60.40.60">
    <property type="entry name" value="Cadherins"/>
    <property type="match status" value="2"/>
</dbReference>
<dbReference type="GO" id="GO:0005509">
    <property type="term" value="F:calcium ion binding"/>
    <property type="evidence" value="ECO:0007669"/>
    <property type="project" value="UniProtKB-UniRule"/>
</dbReference>
<dbReference type="InterPro" id="IPR039808">
    <property type="entry name" value="Cadherin"/>
</dbReference>
<dbReference type="GO" id="GO:0016477">
    <property type="term" value="P:cell migration"/>
    <property type="evidence" value="ECO:0007669"/>
    <property type="project" value="TreeGrafter"/>
</dbReference>
<evidence type="ECO:0000256" key="5">
    <source>
        <dbReference type="PROSITE-ProRule" id="PRU00043"/>
    </source>
</evidence>
<evidence type="ECO:0000259" key="7">
    <source>
        <dbReference type="PROSITE" id="PS50268"/>
    </source>
</evidence>
<sequence>MKGILAVAVVCLLADLTDASVTSWTQTDFTVSTGSGTPSVTMKYNNKVTETSAADADIVELVALPAGAYTYTLPTASNPDAIGTIATASSGLITLATGKSLDYETKTSYVFVVVATPGSGTAGTATVTVEIKNMVEFSQTHYLACIADGTTAGTTIGTFTVADKASDDTITYEYSPTTHFDYDETTGVVTVKTGVTLAMKTLAGYELTLAATASGGSSDTSASTAATLWIAVGICSSNAMQITAMLGIVLLSFATALYL</sequence>
<protein>
    <recommendedName>
        <fullName evidence="7">Cadherin domain-containing protein</fullName>
    </recommendedName>
</protein>
<evidence type="ECO:0000256" key="4">
    <source>
        <dbReference type="ARBA" id="ARBA00023136"/>
    </source>
</evidence>
<reference evidence="8" key="2">
    <citation type="submission" date="2020-11" db="EMBL/GenBank/DDBJ databases">
        <authorList>
            <person name="McCartney M.A."/>
            <person name="Auch B."/>
            <person name="Kono T."/>
            <person name="Mallez S."/>
            <person name="Becker A."/>
            <person name="Gohl D.M."/>
            <person name="Silverstein K.A.T."/>
            <person name="Koren S."/>
            <person name="Bechman K.B."/>
            <person name="Herman A."/>
            <person name="Abrahante J.E."/>
            <person name="Garbe J."/>
        </authorList>
    </citation>
    <scope>NUCLEOTIDE SEQUENCE</scope>
    <source>
        <strain evidence="8">Duluth1</strain>
        <tissue evidence="8">Whole animal</tissue>
    </source>
</reference>
<dbReference type="PANTHER" id="PTHR24027:SF438">
    <property type="entry name" value="CADHERIN 23"/>
    <property type="match status" value="1"/>
</dbReference>
<evidence type="ECO:0000313" key="8">
    <source>
        <dbReference type="EMBL" id="KAH3797932.1"/>
    </source>
</evidence>
<dbReference type="GO" id="GO:0045296">
    <property type="term" value="F:cadherin binding"/>
    <property type="evidence" value="ECO:0007669"/>
    <property type="project" value="TreeGrafter"/>
</dbReference>
<dbReference type="CDD" id="cd11304">
    <property type="entry name" value="Cadherin_repeat"/>
    <property type="match status" value="1"/>
</dbReference>
<dbReference type="AlphaFoldDB" id="A0A9D4J7E2"/>
<reference evidence="8" key="1">
    <citation type="journal article" date="2019" name="bioRxiv">
        <title>The Genome of the Zebra Mussel, Dreissena polymorpha: A Resource for Invasive Species Research.</title>
        <authorList>
            <person name="McCartney M.A."/>
            <person name="Auch B."/>
            <person name="Kono T."/>
            <person name="Mallez S."/>
            <person name="Zhang Y."/>
            <person name="Obille A."/>
            <person name="Becker A."/>
            <person name="Abrahante J.E."/>
            <person name="Garbe J."/>
            <person name="Badalamenti J.P."/>
            <person name="Herman A."/>
            <person name="Mangelson H."/>
            <person name="Liachko I."/>
            <person name="Sullivan S."/>
            <person name="Sone E.D."/>
            <person name="Koren S."/>
            <person name="Silverstein K.A.T."/>
            <person name="Beckman K.B."/>
            <person name="Gohl D.M."/>
        </authorList>
    </citation>
    <scope>NUCLEOTIDE SEQUENCE</scope>
    <source>
        <strain evidence="8">Duluth1</strain>
        <tissue evidence="8">Whole animal</tissue>
    </source>
</reference>
<keyword evidence="6" id="KW-0732">Signal</keyword>
<evidence type="ECO:0000256" key="3">
    <source>
        <dbReference type="ARBA" id="ARBA00022837"/>
    </source>
</evidence>
<comment type="subcellular location">
    <subcellularLocation>
        <location evidence="1">Membrane</location>
    </subcellularLocation>
</comment>
<evidence type="ECO:0000256" key="2">
    <source>
        <dbReference type="ARBA" id="ARBA00022737"/>
    </source>
</evidence>
<name>A0A9D4J7E2_DREPO</name>
<dbReference type="PROSITE" id="PS50268">
    <property type="entry name" value="CADHERIN_2"/>
    <property type="match status" value="2"/>
</dbReference>
<feature type="domain" description="Cadherin" evidence="7">
    <location>
        <begin position="48"/>
        <end position="142"/>
    </location>
</feature>
<feature type="domain" description="Cadherin" evidence="7">
    <location>
        <begin position="138"/>
        <end position="242"/>
    </location>
</feature>
<dbReference type="InterPro" id="IPR015919">
    <property type="entry name" value="Cadherin-like_sf"/>
</dbReference>
<organism evidence="8 9">
    <name type="scientific">Dreissena polymorpha</name>
    <name type="common">Zebra mussel</name>
    <name type="synonym">Mytilus polymorpha</name>
    <dbReference type="NCBI Taxonomy" id="45954"/>
    <lineage>
        <taxon>Eukaryota</taxon>
        <taxon>Metazoa</taxon>
        <taxon>Spiralia</taxon>
        <taxon>Lophotrochozoa</taxon>
        <taxon>Mollusca</taxon>
        <taxon>Bivalvia</taxon>
        <taxon>Autobranchia</taxon>
        <taxon>Heteroconchia</taxon>
        <taxon>Euheterodonta</taxon>
        <taxon>Imparidentia</taxon>
        <taxon>Neoheterodontei</taxon>
        <taxon>Myida</taxon>
        <taxon>Dreissenoidea</taxon>
        <taxon>Dreissenidae</taxon>
        <taxon>Dreissena</taxon>
    </lineage>
</organism>
<dbReference type="SUPFAM" id="SSF49313">
    <property type="entry name" value="Cadherin-like"/>
    <property type="match status" value="2"/>
</dbReference>
<keyword evidence="2" id="KW-0677">Repeat</keyword>
<evidence type="ECO:0000313" key="9">
    <source>
        <dbReference type="Proteomes" id="UP000828390"/>
    </source>
</evidence>
<dbReference type="GO" id="GO:0007156">
    <property type="term" value="P:homophilic cell adhesion via plasma membrane adhesion molecules"/>
    <property type="evidence" value="ECO:0007669"/>
    <property type="project" value="InterPro"/>
</dbReference>
<keyword evidence="9" id="KW-1185">Reference proteome</keyword>
<proteinExistence type="predicted"/>
<accession>A0A9D4J7E2</accession>
<dbReference type="EMBL" id="JAIWYP010000007">
    <property type="protein sequence ID" value="KAH3797932.1"/>
    <property type="molecule type" value="Genomic_DNA"/>
</dbReference>
<dbReference type="PANTHER" id="PTHR24027">
    <property type="entry name" value="CADHERIN-23"/>
    <property type="match status" value="1"/>
</dbReference>
<gene>
    <name evidence="8" type="ORF">DPMN_151522</name>
</gene>
<evidence type="ECO:0000256" key="1">
    <source>
        <dbReference type="ARBA" id="ARBA00004370"/>
    </source>
</evidence>
<keyword evidence="4" id="KW-0472">Membrane</keyword>
<dbReference type="InterPro" id="IPR002126">
    <property type="entry name" value="Cadherin-like_dom"/>
</dbReference>
<evidence type="ECO:0000256" key="6">
    <source>
        <dbReference type="SAM" id="SignalP"/>
    </source>
</evidence>